<feature type="compositionally biased region" description="Polar residues" evidence="2">
    <location>
        <begin position="45"/>
        <end position="69"/>
    </location>
</feature>
<evidence type="ECO:0000259" key="3">
    <source>
        <dbReference type="PROSITE" id="PS50969"/>
    </source>
</evidence>
<dbReference type="GO" id="GO:0005744">
    <property type="term" value="C:TIM23 mitochondrial import inner membrane translocase complex"/>
    <property type="evidence" value="ECO:0007669"/>
    <property type="project" value="UniProtKB-UniRule"/>
</dbReference>
<feature type="compositionally biased region" description="Polar residues" evidence="2">
    <location>
        <begin position="22"/>
        <end position="38"/>
    </location>
</feature>
<dbReference type="GO" id="GO:0015031">
    <property type="term" value="P:protein transport"/>
    <property type="evidence" value="ECO:0007669"/>
    <property type="project" value="UniProtKB-KW"/>
</dbReference>
<dbReference type="EMBL" id="NCSJ02000208">
    <property type="protein sequence ID" value="RFU27401.1"/>
    <property type="molecule type" value="Genomic_DNA"/>
</dbReference>
<keyword evidence="1" id="KW-0813">Transport</keyword>
<dbReference type="Proteomes" id="UP000258309">
    <property type="component" value="Unassembled WGS sequence"/>
</dbReference>
<dbReference type="SMART" id="SM00577">
    <property type="entry name" value="CPDc"/>
    <property type="match status" value="1"/>
</dbReference>
<feature type="compositionally biased region" description="Polar residues" evidence="2">
    <location>
        <begin position="116"/>
        <end position="127"/>
    </location>
</feature>
<comment type="caution">
    <text evidence="4">The sequence shown here is derived from an EMBL/GenBank/DDBJ whole genome shotgun (WGS) entry which is preliminary data.</text>
</comment>
<keyword evidence="1" id="KW-0809">Transit peptide</keyword>
<dbReference type="OMA" id="TMIAPAN"/>
<dbReference type="GO" id="GO:0016787">
    <property type="term" value="F:hydrolase activity"/>
    <property type="evidence" value="ECO:0007669"/>
    <property type="project" value="UniProtKB-KW"/>
</dbReference>
<dbReference type="Pfam" id="PF03031">
    <property type="entry name" value="NIF"/>
    <property type="match status" value="1"/>
</dbReference>
<comment type="subcellular location">
    <subcellularLocation>
        <location evidence="1">Mitochondrion inner membrane</location>
        <topology evidence="1">Single-pass membrane protein</topology>
    </subcellularLocation>
</comment>
<dbReference type="InterPro" id="IPR004274">
    <property type="entry name" value="FCP1_dom"/>
</dbReference>
<feature type="compositionally biased region" description="Basic residues" evidence="2">
    <location>
        <begin position="9"/>
        <end position="21"/>
    </location>
</feature>
<keyword evidence="1" id="KW-0653">Protein transport</keyword>
<dbReference type="Gene3D" id="3.40.50.1000">
    <property type="entry name" value="HAD superfamily/HAD-like"/>
    <property type="match status" value="1"/>
</dbReference>
<keyword evidence="1" id="KW-0496">Mitochondrion</keyword>
<accession>A0A3E2H248</accession>
<feature type="non-terminal residue" evidence="4">
    <location>
        <position position="376"/>
    </location>
</feature>
<feature type="region of interest" description="Disordered" evidence="2">
    <location>
        <begin position="100"/>
        <end position="170"/>
    </location>
</feature>
<dbReference type="PROSITE" id="PS50969">
    <property type="entry name" value="FCP1"/>
    <property type="match status" value="1"/>
</dbReference>
<evidence type="ECO:0000256" key="2">
    <source>
        <dbReference type="SAM" id="MobiDB-lite"/>
    </source>
</evidence>
<feature type="region of interest" description="Disordered" evidence="2">
    <location>
        <begin position="1"/>
        <end position="82"/>
    </location>
</feature>
<comment type="subunit">
    <text evidence="1">Component of the TIM23 complex.</text>
</comment>
<feature type="domain" description="FCP1 homology" evidence="3">
    <location>
        <begin position="181"/>
        <end position="350"/>
    </location>
</feature>
<dbReference type="SUPFAM" id="SSF56784">
    <property type="entry name" value="HAD-like"/>
    <property type="match status" value="1"/>
</dbReference>
<protein>
    <recommendedName>
        <fullName evidence="1">Mitochondrial import inner membrane translocase subunit TIM50</fullName>
    </recommendedName>
</protein>
<proteinExistence type="inferred from homology"/>
<evidence type="ECO:0000313" key="4">
    <source>
        <dbReference type="EMBL" id="RFU27401.1"/>
    </source>
</evidence>
<feature type="non-terminal residue" evidence="4">
    <location>
        <position position="1"/>
    </location>
</feature>
<evidence type="ECO:0000313" key="5">
    <source>
        <dbReference type="Proteomes" id="UP000258309"/>
    </source>
</evidence>
<keyword evidence="4" id="KW-0378">Hydrolase</keyword>
<dbReference type="PANTHER" id="PTHR12210">
    <property type="entry name" value="DULLARD PROTEIN PHOSPHATASE"/>
    <property type="match status" value="1"/>
</dbReference>
<gene>
    <name evidence="4" type="ORF">B7463_g8938</name>
</gene>
<evidence type="ECO:0000256" key="1">
    <source>
        <dbReference type="RuleBase" id="RU365079"/>
    </source>
</evidence>
<feature type="compositionally biased region" description="Low complexity" evidence="2">
    <location>
        <begin position="137"/>
        <end position="146"/>
    </location>
</feature>
<keyword evidence="5" id="KW-1185">Reference proteome</keyword>
<comment type="function">
    <text evidence="1">Essential component of the TIM23 complex, a complex that mediates the translocation of transit peptide-containing proteins across the mitochondrial inner membrane.</text>
</comment>
<organism evidence="4 5">
    <name type="scientific">Scytalidium lignicola</name>
    <name type="common">Hyphomycete</name>
    <dbReference type="NCBI Taxonomy" id="5539"/>
    <lineage>
        <taxon>Eukaryota</taxon>
        <taxon>Fungi</taxon>
        <taxon>Dikarya</taxon>
        <taxon>Ascomycota</taxon>
        <taxon>Pezizomycotina</taxon>
        <taxon>Leotiomycetes</taxon>
        <taxon>Leotiomycetes incertae sedis</taxon>
        <taxon>Scytalidium</taxon>
    </lineage>
</organism>
<dbReference type="InterPro" id="IPR036412">
    <property type="entry name" value="HAD-like_sf"/>
</dbReference>
<dbReference type="STRING" id="5539.A0A3E2H248"/>
<keyword evidence="1" id="KW-0811">Translocation</keyword>
<name>A0A3E2H248_SCYLI</name>
<comment type="similarity">
    <text evidence="1">Belongs to the TIM50 family.</text>
</comment>
<dbReference type="OrthoDB" id="1711508at2759"/>
<sequence>MDDTTSIPRKGKGKEKGRPKKTNNAQRSESSSNVSITSKDVREQVTLSVPSVKSSPTIAQLSEGVQSVRISPPTRRELPPRAARPLFGNHLLGVATVHTAATNSQEPVSRIPPQGPRSSNSHANPMSDNKEKKKTTPTKPRSTRNSPTRDEKCLPSAASGGVPDPSTDYITTSHGPIQRLLIPQNLLVVIDLNGTLLFRPSRHNPTKFITRPDAQVFLQRCLERYTVVIWSSAKPQNVRGMCQSLGQQHVQKAVAIWGRDRFGLTAQDYNLRVQCYKRLTKLWEDPTISKSHPKYHLGCRWDQTNTVLIDDSLEKARSEPHNLIQIPEFMGDAQEQGEILRSVDEYLQELSMTLNVSGFIRERPFMSHPPTQAVVA</sequence>
<dbReference type="AlphaFoldDB" id="A0A3E2H248"/>
<dbReference type="InterPro" id="IPR050365">
    <property type="entry name" value="TIM50"/>
</dbReference>
<reference evidence="4 5" key="1">
    <citation type="submission" date="2018-05" db="EMBL/GenBank/DDBJ databases">
        <title>Draft genome sequence of Scytalidium lignicola DSM 105466, a ubiquitous saprotrophic fungus.</title>
        <authorList>
            <person name="Buettner E."/>
            <person name="Gebauer A.M."/>
            <person name="Hofrichter M."/>
            <person name="Liers C."/>
            <person name="Kellner H."/>
        </authorList>
    </citation>
    <scope>NUCLEOTIDE SEQUENCE [LARGE SCALE GENOMIC DNA]</scope>
    <source>
        <strain evidence="4 5">DSM 105466</strain>
    </source>
</reference>
<dbReference type="InterPro" id="IPR023214">
    <property type="entry name" value="HAD_sf"/>
</dbReference>